<gene>
    <name evidence="1" type="ORF">MILVUS5_LOCUS33870</name>
</gene>
<evidence type="ECO:0000313" key="1">
    <source>
        <dbReference type="EMBL" id="CAJ2669722.1"/>
    </source>
</evidence>
<proteinExistence type="predicted"/>
<dbReference type="EMBL" id="CASHSV030000615">
    <property type="protein sequence ID" value="CAJ2669722.1"/>
    <property type="molecule type" value="Genomic_DNA"/>
</dbReference>
<dbReference type="Proteomes" id="UP001177021">
    <property type="component" value="Unassembled WGS sequence"/>
</dbReference>
<comment type="caution">
    <text evidence="1">The sequence shown here is derived from an EMBL/GenBank/DDBJ whole genome shotgun (WGS) entry which is preliminary data.</text>
</comment>
<evidence type="ECO:0000313" key="2">
    <source>
        <dbReference type="Proteomes" id="UP001177021"/>
    </source>
</evidence>
<accession>A0ACB0LRF9</accession>
<protein>
    <submittedName>
        <fullName evidence="1">Uncharacterized protein</fullName>
    </submittedName>
</protein>
<sequence>MTHMLSPEHALPHGYIVTDATSSYVARHADMTIVSLFICALSLSKLAEELGREPTLDEVFLRTHIRKKDSSWVDLRSQNTYDSFQMKLNQASEGADESGSQMVDSATRLKMWAQSAGGKNRGRLYGVGDRSSNYRPGVSSLAPDTLEERAKAAEDEVRNTREQLRQAELKRQKEV</sequence>
<name>A0ACB0LRF9_TRIPR</name>
<reference evidence="1" key="1">
    <citation type="submission" date="2023-10" db="EMBL/GenBank/DDBJ databases">
        <authorList>
            <person name="Rodriguez Cubillos JULIANA M."/>
            <person name="De Vega J."/>
        </authorList>
    </citation>
    <scope>NUCLEOTIDE SEQUENCE</scope>
</reference>
<keyword evidence="2" id="KW-1185">Reference proteome</keyword>
<organism evidence="1 2">
    <name type="scientific">Trifolium pratense</name>
    <name type="common">Red clover</name>
    <dbReference type="NCBI Taxonomy" id="57577"/>
    <lineage>
        <taxon>Eukaryota</taxon>
        <taxon>Viridiplantae</taxon>
        <taxon>Streptophyta</taxon>
        <taxon>Embryophyta</taxon>
        <taxon>Tracheophyta</taxon>
        <taxon>Spermatophyta</taxon>
        <taxon>Magnoliopsida</taxon>
        <taxon>eudicotyledons</taxon>
        <taxon>Gunneridae</taxon>
        <taxon>Pentapetalae</taxon>
        <taxon>rosids</taxon>
        <taxon>fabids</taxon>
        <taxon>Fabales</taxon>
        <taxon>Fabaceae</taxon>
        <taxon>Papilionoideae</taxon>
        <taxon>50 kb inversion clade</taxon>
        <taxon>NPAAA clade</taxon>
        <taxon>Hologalegina</taxon>
        <taxon>IRL clade</taxon>
        <taxon>Trifolieae</taxon>
        <taxon>Trifolium</taxon>
    </lineage>
</organism>